<evidence type="ECO:0000256" key="1">
    <source>
        <dbReference type="ARBA" id="ARBA00022729"/>
    </source>
</evidence>
<dbReference type="Proteomes" id="UP000245778">
    <property type="component" value="Unassembled WGS sequence"/>
</dbReference>
<dbReference type="PANTHER" id="PTHR35936:SF17">
    <property type="entry name" value="ARGININE-BINDING EXTRACELLULAR PROTEIN ARTP"/>
    <property type="match status" value="1"/>
</dbReference>
<dbReference type="InterPro" id="IPR001638">
    <property type="entry name" value="Solute-binding_3/MltF_N"/>
</dbReference>
<gene>
    <name evidence="4" type="ORF">C7373_106223</name>
</gene>
<dbReference type="Pfam" id="PF00497">
    <property type="entry name" value="SBP_bac_3"/>
    <property type="match status" value="1"/>
</dbReference>
<feature type="signal peptide" evidence="2">
    <location>
        <begin position="1"/>
        <end position="24"/>
    </location>
</feature>
<dbReference type="SUPFAM" id="SSF53850">
    <property type="entry name" value="Periplasmic binding protein-like II"/>
    <property type="match status" value="1"/>
</dbReference>
<dbReference type="EMBL" id="QEKK01000006">
    <property type="protein sequence ID" value="PVY48714.1"/>
    <property type="molecule type" value="Genomic_DNA"/>
</dbReference>
<reference evidence="4 5" key="1">
    <citation type="submission" date="2018-04" db="EMBL/GenBank/DDBJ databases">
        <title>Genomic Encyclopedia of Type Strains, Phase IV (KMG-IV): sequencing the most valuable type-strain genomes for metagenomic binning, comparative biology and taxonomic classification.</title>
        <authorList>
            <person name="Goeker M."/>
        </authorList>
    </citation>
    <scope>NUCLEOTIDE SEQUENCE [LARGE SCALE GENOMIC DNA]</scope>
    <source>
        <strain evidence="4 5">DSM 26588</strain>
    </source>
</reference>
<evidence type="ECO:0000256" key="2">
    <source>
        <dbReference type="SAM" id="SignalP"/>
    </source>
</evidence>
<feature type="chain" id="PRO_5039434597" evidence="2">
    <location>
        <begin position="25"/>
        <end position="311"/>
    </location>
</feature>
<sequence>MDSIMNWKKLAALTLSLSMSLPLAACSGGSASTPAPTATPAPADTSAPVETPAAAAPKLAEDGVLKVAMECAYAPFNWTQSDDSNGAVPISGTPDYAYGYDIIFAKEVADKLGCELEVVKMEWDALIPALQSGTVDAVIAGQCITAERAAQVDFSDPYYYASIVCLVKSDGAYADATGISSFEGATATSQLGTVWYDTCLPQVPGIEVLPAQESVPAMLVALDSGAVDLVVTDQPTALSACKAYSGMKMLDFSGTDDDFAVSEEETNFGISVQKGNTGLTDVINEVLAQYTPDDYTAMMDEAITVQPLNQD</sequence>
<protein>
    <submittedName>
        <fullName evidence="4">Amino acid ABC transporter substrate-binding protein (PAAT family)</fullName>
    </submittedName>
</protein>
<evidence type="ECO:0000313" key="5">
    <source>
        <dbReference type="Proteomes" id="UP000245778"/>
    </source>
</evidence>
<name>A0A2U1BJ70_9FIRM</name>
<dbReference type="AlphaFoldDB" id="A0A2U1BJ70"/>
<dbReference type="Gene3D" id="3.40.190.10">
    <property type="entry name" value="Periplasmic binding protein-like II"/>
    <property type="match status" value="2"/>
</dbReference>
<organism evidence="4 5">
    <name type="scientific">Intestinimonas butyriciproducens</name>
    <dbReference type="NCBI Taxonomy" id="1297617"/>
    <lineage>
        <taxon>Bacteria</taxon>
        <taxon>Bacillati</taxon>
        <taxon>Bacillota</taxon>
        <taxon>Clostridia</taxon>
        <taxon>Eubacteriales</taxon>
        <taxon>Intestinimonas</taxon>
    </lineage>
</organism>
<evidence type="ECO:0000313" key="4">
    <source>
        <dbReference type="EMBL" id="PVY48714.1"/>
    </source>
</evidence>
<comment type="caution">
    <text evidence="4">The sequence shown here is derived from an EMBL/GenBank/DDBJ whole genome shotgun (WGS) entry which is preliminary data.</text>
</comment>
<proteinExistence type="predicted"/>
<evidence type="ECO:0000259" key="3">
    <source>
        <dbReference type="SMART" id="SM00062"/>
    </source>
</evidence>
<keyword evidence="1 2" id="KW-0732">Signal</keyword>
<feature type="domain" description="Solute-binding protein family 3/N-terminal" evidence="3">
    <location>
        <begin position="64"/>
        <end position="302"/>
    </location>
</feature>
<accession>A0A2U1BJ70</accession>
<dbReference type="SMART" id="SM00062">
    <property type="entry name" value="PBPb"/>
    <property type="match status" value="1"/>
</dbReference>
<dbReference type="PANTHER" id="PTHR35936">
    <property type="entry name" value="MEMBRANE-BOUND LYTIC MUREIN TRANSGLYCOSYLASE F"/>
    <property type="match status" value="1"/>
</dbReference>